<keyword evidence="7" id="KW-0333">Golgi apparatus</keyword>
<evidence type="ECO:0000313" key="14">
    <source>
        <dbReference type="EMBL" id="OXA63327.1"/>
    </source>
</evidence>
<dbReference type="InterPro" id="IPR016024">
    <property type="entry name" value="ARM-type_fold"/>
</dbReference>
<evidence type="ECO:0000256" key="7">
    <source>
        <dbReference type="ARBA" id="ARBA00023034"/>
    </source>
</evidence>
<feature type="compositionally biased region" description="Low complexity" evidence="12">
    <location>
        <begin position="833"/>
        <end position="848"/>
    </location>
</feature>
<feature type="compositionally biased region" description="Basic residues" evidence="12">
    <location>
        <begin position="854"/>
        <end position="867"/>
    </location>
</feature>
<dbReference type="AlphaFoldDB" id="A0A226F1L8"/>
<evidence type="ECO:0000256" key="9">
    <source>
        <dbReference type="ARBA" id="ARBA00023329"/>
    </source>
</evidence>
<evidence type="ECO:0000256" key="5">
    <source>
        <dbReference type="ARBA" id="ARBA00022553"/>
    </source>
</evidence>
<evidence type="ECO:0000256" key="3">
    <source>
        <dbReference type="ARBA" id="ARBA00006613"/>
    </source>
</evidence>
<evidence type="ECO:0000256" key="4">
    <source>
        <dbReference type="ARBA" id="ARBA00022448"/>
    </source>
</evidence>
<feature type="compositionally biased region" description="Polar residues" evidence="12">
    <location>
        <begin position="798"/>
        <end position="810"/>
    </location>
</feature>
<dbReference type="OMA" id="TFNPIDS"/>
<dbReference type="Pfam" id="PF24080">
    <property type="entry name" value="AP3B1_C_2"/>
    <property type="match status" value="1"/>
</dbReference>
<evidence type="ECO:0000313" key="15">
    <source>
        <dbReference type="Proteomes" id="UP000198287"/>
    </source>
</evidence>
<dbReference type="GO" id="GO:0030123">
    <property type="term" value="C:AP-3 adaptor complex"/>
    <property type="evidence" value="ECO:0007669"/>
    <property type="project" value="UniProtKB-UniRule"/>
</dbReference>
<feature type="compositionally biased region" description="Basic and acidic residues" evidence="12">
    <location>
        <begin position="318"/>
        <end position="333"/>
    </location>
</feature>
<comment type="caution">
    <text evidence="14">The sequence shown here is derived from an EMBL/GenBank/DDBJ whole genome shotgun (WGS) entry which is preliminary data.</text>
</comment>
<evidence type="ECO:0000256" key="8">
    <source>
        <dbReference type="ARBA" id="ARBA00023136"/>
    </source>
</evidence>
<sequence length="1196" mass="132318">MAKGRSSFEFSESDYLDVPLNSVMDLQRIEKESGLPFNNDSLCVAYFRHDDLKQMLDSNRDNLKLEAMKRIIGMVAKGRDASELFPAVVKNVVSKNAEVKKLVYVYLVRYAEEQQDCALLSISTFQRALKDPNQLIRASALRVLSSIRVPMIVPIVMLAIRDASADMSPYVRKTAAHAIPKLYSLDPDQKEELVMVLDKLLSDRTTLVVGSAVMAFDEVCPERIDLIHKNYKKLCALLMDVDEWGQVMILNMLTRYARTQFVNPDLGDLTIDGEERPFYDDEEHENGDDGEEKDEKGSSEDDNEDGQKKKKLAGKKKGKEEEPSKHKAEMDPDHRLLLKNARPLLQSRNSAVVMAVVQLYYHVAPRPEVNIVVKALIRLLRSHTEVQAVVLSSIAAMSTSRQSLFEPYMKSFFVRSSDPTQIKLLKLEILTNIANETNIPLREFQTYISSQDKLFVAATITSIGRCASNIKQVAESCLNGLVSLLSHRDPAVVGGAVVVAKTLLQTQRSGSKPVIVQLAKMVDRVTVPPARAAILWLLGEYCERLPHLPPDVLRKMAKTFSDEEDIVKLQIINLAAKLQVTNPGQTTLLCQYILNLAKYDQSYDIRDRARFIRHLLFPENPETSKLSKYARKILLSSKPAPILQSKFKDRDFQVGSLSHFLNTRATGYQDLPPYPEVAPDPSVRYVEPPPSTVNAHEPIDFGFDSTHGKKSKKKQSKKLSFYSESEESQKSEGTGSESSSSSGGSTNNSSGDSESGTEDSESDSAESNKTDKSEQTGNSDDENTNEVLPSGKLKKNAPTVSSGKSKSQQATDRKVVRYKKKPNKSDTEEEETNSSSSSSDATKGSSSSDSERSYKKKSKNKNNKATKHKDASNVDLLLDMSRDSKATVDELTPPGLMGSLSGEIMNLTLSPSPQFGGSGTSTFGQIQTASAMFIPTKKTELINKISSGGVQVSYRYTRSPHLFSPLMTSIEIIIENTGKVPLKNVRIGQTMLPNGMSINEFQPLDMLDAEMGATAILGINFNDTTQGAKMDMHWETETGARKQTVTFNPKIGELIRPVTMSESLFMAEQGENSSSLGPSLLKAKLRGMNEHEGKAFVNKTLVSTTTTTPRHSLLVHRVYETVNVLQVPSVEDHLVRFAGQSLSSQTLVLVTIHLPEKDGTALVEDEDIPVAARIVVNCDKIVIGSMLAQELKEALK</sequence>
<proteinExistence type="inferred from homology"/>
<evidence type="ECO:0000256" key="11">
    <source>
        <dbReference type="PIRNR" id="PIRNR037096"/>
    </source>
</evidence>
<dbReference type="PANTHER" id="PTHR11134">
    <property type="entry name" value="ADAPTOR COMPLEX SUBUNIT BETA FAMILY MEMBER"/>
    <property type="match status" value="1"/>
</dbReference>
<comment type="similarity">
    <text evidence="3 11">Belongs to the adaptor complexes large subunit family.</text>
</comment>
<dbReference type="Pfam" id="PF14796">
    <property type="entry name" value="AP3B1_C"/>
    <property type="match status" value="1"/>
</dbReference>
<keyword evidence="6 11" id="KW-0653">Protein transport</keyword>
<feature type="compositionally biased region" description="Acidic residues" evidence="12">
    <location>
        <begin position="280"/>
        <end position="292"/>
    </location>
</feature>
<keyword evidence="15" id="KW-1185">Reference proteome</keyword>
<name>A0A226F1L8_FOLCA</name>
<dbReference type="GO" id="GO:0006886">
    <property type="term" value="P:intracellular protein transport"/>
    <property type="evidence" value="ECO:0007669"/>
    <property type="project" value="InterPro"/>
</dbReference>
<comment type="subcellular location">
    <subcellularLocation>
        <location evidence="1">Cytoplasmic vesicle</location>
        <location evidence="1">Clathrin-coated vesicle membrane</location>
        <topology evidence="1">Peripheral membrane protein</topology>
        <orientation evidence="1">Cytoplasmic side</orientation>
    </subcellularLocation>
    <subcellularLocation>
        <location evidence="2">Golgi apparatus</location>
    </subcellularLocation>
</comment>
<dbReference type="GO" id="GO:0016192">
    <property type="term" value="P:vesicle-mediated transport"/>
    <property type="evidence" value="ECO:0007669"/>
    <property type="project" value="InterPro"/>
</dbReference>
<keyword evidence="4 11" id="KW-0813">Transport</keyword>
<reference evidence="14 15" key="1">
    <citation type="submission" date="2015-12" db="EMBL/GenBank/DDBJ databases">
        <title>The genome of Folsomia candida.</title>
        <authorList>
            <person name="Faddeeva A."/>
            <person name="Derks M.F."/>
            <person name="Anvar Y."/>
            <person name="Smit S."/>
            <person name="Van Straalen N."/>
            <person name="Roelofs D."/>
        </authorList>
    </citation>
    <scope>NUCLEOTIDE SEQUENCE [LARGE SCALE GENOMIC DNA]</scope>
    <source>
        <strain evidence="14 15">VU population</strain>
        <tissue evidence="14">Whole body</tissue>
    </source>
</reference>
<dbReference type="GO" id="GO:0005794">
    <property type="term" value="C:Golgi apparatus"/>
    <property type="evidence" value="ECO:0007669"/>
    <property type="project" value="UniProtKB-SubCell"/>
</dbReference>
<feature type="compositionally biased region" description="Low complexity" evidence="12">
    <location>
        <begin position="731"/>
        <end position="754"/>
    </location>
</feature>
<organism evidence="14 15">
    <name type="scientific">Folsomia candida</name>
    <name type="common">Springtail</name>
    <dbReference type="NCBI Taxonomy" id="158441"/>
    <lineage>
        <taxon>Eukaryota</taxon>
        <taxon>Metazoa</taxon>
        <taxon>Ecdysozoa</taxon>
        <taxon>Arthropoda</taxon>
        <taxon>Hexapoda</taxon>
        <taxon>Collembola</taxon>
        <taxon>Entomobryomorpha</taxon>
        <taxon>Isotomoidea</taxon>
        <taxon>Isotomidae</taxon>
        <taxon>Proisotominae</taxon>
        <taxon>Folsomia</taxon>
    </lineage>
</organism>
<dbReference type="OrthoDB" id="302453at2759"/>
<dbReference type="EMBL" id="LNIX01000001">
    <property type="protein sequence ID" value="OXA63327.1"/>
    <property type="molecule type" value="Genomic_DNA"/>
</dbReference>
<dbReference type="Gene3D" id="1.25.10.10">
    <property type="entry name" value="Leucine-rich Repeat Variant"/>
    <property type="match status" value="1"/>
</dbReference>
<dbReference type="InterPro" id="IPR056314">
    <property type="entry name" value="AP3B1/2_C"/>
</dbReference>
<dbReference type="SUPFAM" id="SSF48371">
    <property type="entry name" value="ARM repeat"/>
    <property type="match status" value="1"/>
</dbReference>
<accession>A0A226F1L8</accession>
<dbReference type="InterPro" id="IPR026739">
    <property type="entry name" value="AP_beta"/>
</dbReference>
<feature type="region of interest" description="Disordered" evidence="12">
    <location>
        <begin position="668"/>
        <end position="876"/>
    </location>
</feature>
<dbReference type="InterPro" id="IPR002553">
    <property type="entry name" value="Clathrin/coatomer_adapt-like_N"/>
</dbReference>
<dbReference type="GO" id="GO:0030665">
    <property type="term" value="C:clathrin-coated vesicle membrane"/>
    <property type="evidence" value="ECO:0007669"/>
    <property type="project" value="UniProtKB-SubCell"/>
</dbReference>
<feature type="region of interest" description="Disordered" evidence="12">
    <location>
        <begin position="268"/>
        <end position="333"/>
    </location>
</feature>
<dbReference type="Proteomes" id="UP000198287">
    <property type="component" value="Unassembled WGS sequence"/>
</dbReference>
<dbReference type="InterPro" id="IPR026740">
    <property type="entry name" value="AP3_beta"/>
</dbReference>
<evidence type="ECO:0000256" key="10">
    <source>
        <dbReference type="ARBA" id="ARBA00023570"/>
    </source>
</evidence>
<gene>
    <name evidence="14" type="ORF">Fcan01_02584</name>
</gene>
<evidence type="ECO:0000259" key="13">
    <source>
        <dbReference type="SMART" id="SM01355"/>
    </source>
</evidence>
<keyword evidence="9" id="KW-0968">Cytoplasmic vesicle</keyword>
<protein>
    <recommendedName>
        <fullName evidence="11">AP-3 complex subunit beta</fullName>
    </recommendedName>
</protein>
<dbReference type="InterPro" id="IPR029390">
    <property type="entry name" value="AP3B_C"/>
</dbReference>
<keyword evidence="8 11" id="KW-0472">Membrane</keyword>
<evidence type="ECO:0000256" key="1">
    <source>
        <dbReference type="ARBA" id="ARBA00004145"/>
    </source>
</evidence>
<dbReference type="PIRSF" id="PIRSF037096">
    <property type="entry name" value="AP3_complex_beta"/>
    <property type="match status" value="1"/>
</dbReference>
<evidence type="ECO:0000256" key="2">
    <source>
        <dbReference type="ARBA" id="ARBA00004555"/>
    </source>
</evidence>
<feature type="compositionally biased region" description="Basic residues" evidence="12">
    <location>
        <begin position="708"/>
        <end position="717"/>
    </location>
</feature>
<dbReference type="InterPro" id="IPR011989">
    <property type="entry name" value="ARM-like"/>
</dbReference>
<keyword evidence="5" id="KW-0597">Phosphoprotein</keyword>
<evidence type="ECO:0000256" key="12">
    <source>
        <dbReference type="SAM" id="MobiDB-lite"/>
    </source>
</evidence>
<comment type="function">
    <text evidence="10">Subunit of non-clathrin- and clathrin-associated adaptor protein complex 3 (AP-3) that plays a role in protein sorting in the late-Golgi/trans-Golgi network (TGN) and/or endosomes. The AP complexes mediate both the recruitment of clathrin to membranes and the recognition of sorting signals within the cytosolic tails of transmembrane cargo molecules. AP-3 appears to be involved in the sorting of a subset of transmembrane proteins targeted to lysosomes and lysosome-related organelles. In concert with the BLOC-1 complex, AP-3 is required to target cargos into vesicles assembled at cell bodies for delivery into neurites and nerve terminals.</text>
</comment>
<dbReference type="SMART" id="SM01355">
    <property type="entry name" value="AP3B1_C"/>
    <property type="match status" value="1"/>
</dbReference>
<feature type="compositionally biased region" description="Basic residues" evidence="12">
    <location>
        <begin position="308"/>
        <end position="317"/>
    </location>
</feature>
<evidence type="ECO:0000256" key="6">
    <source>
        <dbReference type="ARBA" id="ARBA00022927"/>
    </source>
</evidence>
<feature type="domain" description="AP-3 complex subunit beta C-terminal" evidence="13">
    <location>
        <begin position="870"/>
        <end position="1026"/>
    </location>
</feature>
<dbReference type="Pfam" id="PF01602">
    <property type="entry name" value="Adaptin_N"/>
    <property type="match status" value="1"/>
</dbReference>
<feature type="compositionally biased region" description="Acidic residues" evidence="12">
    <location>
        <begin position="755"/>
        <end position="764"/>
    </location>
</feature>
<dbReference type="STRING" id="158441.A0A226F1L8"/>